<name>A0A3A6RAL5_9VIBR</name>
<comment type="subcellular location">
    <subcellularLocation>
        <location evidence="1">Cell outer membrane</location>
        <topology evidence="1">Multi-pass membrane protein</topology>
    </subcellularLocation>
</comment>
<dbReference type="EMBL" id="QVMU01000003">
    <property type="protein sequence ID" value="RJX73621.1"/>
    <property type="molecule type" value="Genomic_DNA"/>
</dbReference>
<dbReference type="GO" id="GO:0015288">
    <property type="term" value="F:porin activity"/>
    <property type="evidence" value="ECO:0007669"/>
    <property type="project" value="InterPro"/>
</dbReference>
<evidence type="ECO:0000256" key="2">
    <source>
        <dbReference type="ARBA" id="ARBA00022729"/>
    </source>
</evidence>
<accession>A0A3A6RAL5</accession>
<dbReference type="AlphaFoldDB" id="A0A3A6RAL5"/>
<keyword evidence="7" id="KW-1185">Reference proteome</keyword>
<evidence type="ECO:0000256" key="3">
    <source>
        <dbReference type="ARBA" id="ARBA00023136"/>
    </source>
</evidence>
<dbReference type="InterPro" id="IPR023614">
    <property type="entry name" value="Porin_dom_sf"/>
</dbReference>
<evidence type="ECO:0000259" key="5">
    <source>
        <dbReference type="Pfam" id="PF13609"/>
    </source>
</evidence>
<dbReference type="Pfam" id="PF13609">
    <property type="entry name" value="Porin_4"/>
    <property type="match status" value="1"/>
</dbReference>
<proteinExistence type="predicted"/>
<dbReference type="SUPFAM" id="SSF56935">
    <property type="entry name" value="Porins"/>
    <property type="match status" value="1"/>
</dbReference>
<feature type="chain" id="PRO_5017474637" evidence="4">
    <location>
        <begin position="21"/>
        <end position="335"/>
    </location>
</feature>
<evidence type="ECO:0000313" key="7">
    <source>
        <dbReference type="Proteomes" id="UP000273252"/>
    </source>
</evidence>
<dbReference type="PANTHER" id="PTHR34501:SF2">
    <property type="entry name" value="OUTER MEMBRANE PORIN F-RELATED"/>
    <property type="match status" value="1"/>
</dbReference>
<dbReference type="GO" id="GO:0009279">
    <property type="term" value="C:cell outer membrane"/>
    <property type="evidence" value="ECO:0007669"/>
    <property type="project" value="UniProtKB-SubCell"/>
</dbReference>
<keyword evidence="2 4" id="KW-0732">Signal</keyword>
<evidence type="ECO:0000256" key="4">
    <source>
        <dbReference type="SAM" id="SignalP"/>
    </source>
</evidence>
<dbReference type="InterPro" id="IPR050298">
    <property type="entry name" value="Gram-neg_bact_OMP"/>
</dbReference>
<dbReference type="OrthoDB" id="5829940at2"/>
<dbReference type="Proteomes" id="UP000273252">
    <property type="component" value="Unassembled WGS sequence"/>
</dbReference>
<sequence>MKINKYTTALLGLFAVNAVAQTAVQDIELSIPDFYGSIRAQAAFQENTDYTTDIYQAKAGLMGFVPVYDFRLRYKLEAEYSESMVGSASDNDLIIREANIIMMSKKWGGTYIGSGTTGTWADLYSKVDIFESNNMERHSNNMLFGGQRYATNQLAVTTPHFGPFYFKAAVISPKDDNDNDADILGLRALYNQGNFSLVVNQSLTSKEMIVNATGKYAKEDSQRTIVATSYQWENFYLGGVAEFDYDAPYNKRNVYGLSGEYTYNDTSFRLGYQYADWQNAHDNESLVLANVSHIINKYFTVFAEGALFSEEPEQNPNVKSMSKSDNINLGLIVSF</sequence>
<evidence type="ECO:0000313" key="6">
    <source>
        <dbReference type="EMBL" id="RJX73621.1"/>
    </source>
</evidence>
<reference evidence="6 7" key="1">
    <citation type="submission" date="2018-08" db="EMBL/GenBank/DDBJ databases">
        <title>Vibrio isolated from the Eastern China Marginal Seas.</title>
        <authorList>
            <person name="Li Y."/>
        </authorList>
    </citation>
    <scope>NUCLEOTIDE SEQUENCE [LARGE SCALE GENOMIC DNA]</scope>
    <source>
        <strain evidence="6 7">BEI233</strain>
    </source>
</reference>
<organism evidence="6 7">
    <name type="scientific">Vibrio sinensis</name>
    <dbReference type="NCBI Taxonomy" id="2302434"/>
    <lineage>
        <taxon>Bacteria</taxon>
        <taxon>Pseudomonadati</taxon>
        <taxon>Pseudomonadota</taxon>
        <taxon>Gammaproteobacteria</taxon>
        <taxon>Vibrionales</taxon>
        <taxon>Vibrionaceae</taxon>
        <taxon>Vibrio</taxon>
    </lineage>
</organism>
<evidence type="ECO:0000256" key="1">
    <source>
        <dbReference type="ARBA" id="ARBA00004571"/>
    </source>
</evidence>
<comment type="caution">
    <text evidence="6">The sequence shown here is derived from an EMBL/GenBank/DDBJ whole genome shotgun (WGS) entry which is preliminary data.</text>
</comment>
<feature type="signal peptide" evidence="4">
    <location>
        <begin position="1"/>
        <end position="20"/>
    </location>
</feature>
<dbReference type="Gene3D" id="2.40.160.10">
    <property type="entry name" value="Porin"/>
    <property type="match status" value="1"/>
</dbReference>
<dbReference type="RefSeq" id="WP_120029862.1">
    <property type="nucleotide sequence ID" value="NZ_QVMU01000003.1"/>
</dbReference>
<feature type="domain" description="Porin" evidence="5">
    <location>
        <begin position="8"/>
        <end position="307"/>
    </location>
</feature>
<protein>
    <submittedName>
        <fullName evidence="6">Porin</fullName>
    </submittedName>
</protein>
<dbReference type="PANTHER" id="PTHR34501">
    <property type="entry name" value="PROTEIN YDDL-RELATED"/>
    <property type="match status" value="1"/>
</dbReference>
<keyword evidence="3" id="KW-0472">Membrane</keyword>
<gene>
    <name evidence="6" type="ORF">DZ860_05155</name>
</gene>
<dbReference type="InterPro" id="IPR033900">
    <property type="entry name" value="Gram_neg_porin_domain"/>
</dbReference>